<feature type="region of interest" description="Disordered" evidence="1">
    <location>
        <begin position="392"/>
        <end position="422"/>
    </location>
</feature>
<reference evidence="4" key="1">
    <citation type="journal article" date="2014" name="Proc. Natl. Acad. Sci. U.S.A.">
        <title>Extensive sampling of basidiomycete genomes demonstrates inadequacy of the white-rot/brown-rot paradigm for wood decay fungi.</title>
        <authorList>
            <person name="Riley R."/>
            <person name="Salamov A.A."/>
            <person name="Brown D.W."/>
            <person name="Nagy L.G."/>
            <person name="Floudas D."/>
            <person name="Held B.W."/>
            <person name="Levasseur A."/>
            <person name="Lombard V."/>
            <person name="Morin E."/>
            <person name="Otillar R."/>
            <person name="Lindquist E.A."/>
            <person name="Sun H."/>
            <person name="LaButti K.M."/>
            <person name="Schmutz J."/>
            <person name="Jabbour D."/>
            <person name="Luo H."/>
            <person name="Baker S.E."/>
            <person name="Pisabarro A.G."/>
            <person name="Walton J.D."/>
            <person name="Blanchette R.A."/>
            <person name="Henrissat B."/>
            <person name="Martin F."/>
            <person name="Cullen D."/>
            <person name="Hibbett D.S."/>
            <person name="Grigoriev I.V."/>
        </authorList>
    </citation>
    <scope>NUCLEOTIDE SEQUENCE [LARGE SCALE GENOMIC DNA]</scope>
    <source>
        <strain evidence="4">FD-172 SS1</strain>
    </source>
</reference>
<dbReference type="HOGENOM" id="CLU_007520_1_2_1"/>
<protein>
    <recommendedName>
        <fullName evidence="2">Fe2OG dioxygenase domain-containing protein</fullName>
    </recommendedName>
</protein>
<evidence type="ECO:0000313" key="4">
    <source>
        <dbReference type="Proteomes" id="UP000027195"/>
    </source>
</evidence>
<feature type="domain" description="Fe2OG dioxygenase" evidence="2">
    <location>
        <begin position="185"/>
        <end position="292"/>
    </location>
</feature>
<evidence type="ECO:0000259" key="2">
    <source>
        <dbReference type="PROSITE" id="PS51471"/>
    </source>
</evidence>
<organism evidence="3 4">
    <name type="scientific">Botryobasidium botryosum (strain FD-172 SS1)</name>
    <dbReference type="NCBI Taxonomy" id="930990"/>
    <lineage>
        <taxon>Eukaryota</taxon>
        <taxon>Fungi</taxon>
        <taxon>Dikarya</taxon>
        <taxon>Basidiomycota</taxon>
        <taxon>Agaricomycotina</taxon>
        <taxon>Agaricomycetes</taxon>
        <taxon>Cantharellales</taxon>
        <taxon>Botryobasidiaceae</taxon>
        <taxon>Botryobasidium</taxon>
    </lineage>
</organism>
<evidence type="ECO:0000256" key="1">
    <source>
        <dbReference type="SAM" id="MobiDB-lite"/>
    </source>
</evidence>
<dbReference type="InParanoid" id="A0A067MU19"/>
<sequence length="1230" mass="136824">MNNENVSGAPEEDAAHEPGEMLSSIPNKPIEDEEEGEEETTDSSESEQSEPWREGPWTPVRLRSSTSNICRELEEIIFSAKERFNGSYYFTAQYDILDAPNPILRLTAGNIGTVDLPLSEAAAKQIITHSKQAPFGMGERTLVDKDVRDTWEMDSGFVQFDNPEWNSFVAKLVEEVCAGLGVNFYASRPRAELYKLLLYETGSHFLPHQDTEKVDGMFATMIVILPSAYTGGAAHLSHADLSTTIDSSAGSLSSTSVMAWYTDVTHEIKPVTSGYRLALSYNLIHTTSALRPSLPNVQGPLLQLRNALLTWKQAGYRGPPKIVYLLDHKYSLANLRGSALKGTDAHLASLLDVLARELDFCLGLATVECHASGYGRGDEYDDDEYEYEYEYEYDDDEDDDNEDDDSEDDDSEDDDSEDDDNEHYVFRRPVEFDCRTMKTTATNLINMEGCLISDKLDFSVGAYGDGDHTIPSYFKSKIQQGDHYRQEYEGYQGNTAGTFERWYRRTILVIWPSRRNAEIMCGRSFREKALRALRETASAKASKEEREYVEYILEHLWNDLALWRRAICICYAYGFDDYEKLGSDNIVKAVLKFGSDEILPSIERILENGSTNAKRLTLLEEIEAKMTSLGGPMLGSWVSKEREIVLRSLRPFVNGEERVLIETVSKLGGIIALEQYLIAPQVKSNSHPRDLLALTLALHAEQVKEDGAFKDPADTEACDRIKTELLSHAIEHENFFGVLKRREFNPPLSHYSYPSLKAEPFTNSAAYIQACLRGFSLGPPNHMPSPSLSQLYIGGCLETGNESLVEKVVDRLVNVSGTATDPSTIDGRPLVLLTLVPYFNKMVKERSATLPPRAIDLFYTSTIPLLLAHMERGSLFEAEAVCIIQAVAIAGGIELLEKTILPNIAATPWTTDIYELFIRQLRACEPQFAPKPGTTSSISTIVASLTQTMASEATLRTPASTINMLNFCYEMDSGSCYIDILSRILHENIAASHEIEFFLLPLIPDLVHFASCRHISISAPPLVSYFKAVMSAWAERILGPKPTLNATVLLACAQKITCRCHLCAGVAAFLCSSPGKTHALYGIGAPAAKHLEYKLERAGASVIATWETLLTIPRGLQVVKTNEAYQSSRWATTQLEGITALKHISTDENLLAEIFGDDGYKELLRALDVRWVNAPLDMKPDSPQVYLTPQPSTLASETTAIHPTLADEDSNPPKRRKIHLADDTEIADLA</sequence>
<name>A0A067MU19_BOTB1</name>
<feature type="region of interest" description="Disordered" evidence="1">
    <location>
        <begin position="1"/>
        <end position="60"/>
    </location>
</feature>
<dbReference type="PROSITE" id="PS51471">
    <property type="entry name" value="FE2OG_OXY"/>
    <property type="match status" value="1"/>
</dbReference>
<evidence type="ECO:0000313" key="3">
    <source>
        <dbReference type="EMBL" id="KDQ15312.1"/>
    </source>
</evidence>
<dbReference type="PANTHER" id="PTHR33099">
    <property type="entry name" value="FE2OG DIOXYGENASE DOMAIN-CONTAINING PROTEIN"/>
    <property type="match status" value="1"/>
</dbReference>
<feature type="compositionally biased region" description="Acidic residues" evidence="1">
    <location>
        <begin position="392"/>
        <end position="421"/>
    </location>
</feature>
<dbReference type="InterPro" id="IPR016024">
    <property type="entry name" value="ARM-type_fold"/>
</dbReference>
<dbReference type="OrthoDB" id="124582at2759"/>
<keyword evidence="4" id="KW-1185">Reference proteome</keyword>
<feature type="compositionally biased region" description="Acidic residues" evidence="1">
    <location>
        <begin position="31"/>
        <end position="48"/>
    </location>
</feature>
<feature type="region of interest" description="Disordered" evidence="1">
    <location>
        <begin position="1203"/>
        <end position="1222"/>
    </location>
</feature>
<accession>A0A067MU19</accession>
<dbReference type="PANTHER" id="PTHR33099:SF7">
    <property type="entry name" value="MYND-TYPE DOMAIN-CONTAINING PROTEIN"/>
    <property type="match status" value="1"/>
</dbReference>
<dbReference type="Proteomes" id="UP000027195">
    <property type="component" value="Unassembled WGS sequence"/>
</dbReference>
<gene>
    <name evidence="3" type="ORF">BOTBODRAFT_187419</name>
</gene>
<dbReference type="InterPro" id="IPR005123">
    <property type="entry name" value="Oxoglu/Fe-dep_dioxygenase_dom"/>
</dbReference>
<dbReference type="SUPFAM" id="SSF48371">
    <property type="entry name" value="ARM repeat"/>
    <property type="match status" value="1"/>
</dbReference>
<dbReference type="Gene3D" id="2.60.120.620">
    <property type="entry name" value="q2cbj1_9rhob like domain"/>
    <property type="match status" value="1"/>
</dbReference>
<dbReference type="AlphaFoldDB" id="A0A067MU19"/>
<dbReference type="EMBL" id="KL198033">
    <property type="protein sequence ID" value="KDQ15312.1"/>
    <property type="molecule type" value="Genomic_DNA"/>
</dbReference>
<proteinExistence type="predicted"/>